<organism evidence="4">
    <name type="scientific">Marseillevirus sp</name>
    <dbReference type="NCBI Taxonomy" id="2809551"/>
    <lineage>
        <taxon>Viruses</taxon>
        <taxon>Varidnaviria</taxon>
        <taxon>Bamfordvirae</taxon>
        <taxon>Nucleocytoviricota</taxon>
        <taxon>Megaviricetes</taxon>
        <taxon>Pimascovirales</taxon>
        <taxon>Pimascovirales incertae sedis</taxon>
        <taxon>Marseilleviridae</taxon>
        <taxon>Marseillevirus</taxon>
    </lineage>
</organism>
<protein>
    <submittedName>
        <fullName evidence="4">DNA directed RNA polymerase subunit RPB5</fullName>
    </submittedName>
</protein>
<sequence length="177" mass="20281">MSDRGYTPIKRLPDPRDSSAKEPTVWEFENEHQKKADVFWDLDTESKMPFIQYVFEVATMDKLEQVVIVVLKALVSKAKNTVVSMSANVETTVFEISDLQVIIPDHVLVPPHIKLSEKKKRKTLEKYNVELDKCPKILKDDPVVKWYGWVCGDLIKILQPGEGSFGQSVNYRVVCLD</sequence>
<keyword evidence="1" id="KW-0804">Transcription</keyword>
<dbReference type="GO" id="GO:0042797">
    <property type="term" value="P:tRNA transcription by RNA polymerase III"/>
    <property type="evidence" value="ECO:0007669"/>
    <property type="project" value="TreeGrafter"/>
</dbReference>
<dbReference type="GO" id="GO:0006366">
    <property type="term" value="P:transcription by RNA polymerase II"/>
    <property type="evidence" value="ECO:0007669"/>
    <property type="project" value="TreeGrafter"/>
</dbReference>
<name>A0AA96IYN5_9VIRU</name>
<dbReference type="EMBL" id="OR343188">
    <property type="protein sequence ID" value="WNL49694.1"/>
    <property type="molecule type" value="Genomic_DNA"/>
</dbReference>
<dbReference type="InterPro" id="IPR014381">
    <property type="entry name" value="Arch_Rpo5/euc_Rpb5"/>
</dbReference>
<feature type="region of interest" description="Disordered" evidence="2">
    <location>
        <begin position="1"/>
        <end position="22"/>
    </location>
</feature>
<feature type="domain" description="RNA polymerase subunit H/Rpb5 C-terminal" evidence="3">
    <location>
        <begin position="103"/>
        <end position="174"/>
    </location>
</feature>
<dbReference type="Pfam" id="PF01191">
    <property type="entry name" value="RNA_pol_Rpb5_C"/>
    <property type="match status" value="1"/>
</dbReference>
<dbReference type="PANTHER" id="PTHR10535">
    <property type="entry name" value="DNA-DIRECTED RNA POLYMERASES I, II, AND III SUBUNIT RPABC1"/>
    <property type="match status" value="1"/>
</dbReference>
<accession>A0AA96IYN5</accession>
<dbReference type="GO" id="GO:0006362">
    <property type="term" value="P:transcription elongation by RNA polymerase I"/>
    <property type="evidence" value="ECO:0007669"/>
    <property type="project" value="TreeGrafter"/>
</dbReference>
<dbReference type="PANTHER" id="PTHR10535:SF0">
    <property type="entry name" value="DNA-DIRECTED RNA POLYMERASES I, II, AND III SUBUNIT RPABC1"/>
    <property type="match status" value="1"/>
</dbReference>
<dbReference type="InterPro" id="IPR000783">
    <property type="entry name" value="RNA_pol_subH/Rpb5_C"/>
</dbReference>
<evidence type="ECO:0000256" key="2">
    <source>
        <dbReference type="SAM" id="MobiDB-lite"/>
    </source>
</evidence>
<dbReference type="PIRSF" id="PIRSF000747">
    <property type="entry name" value="RPB5"/>
    <property type="match status" value="1"/>
</dbReference>
<evidence type="ECO:0000259" key="3">
    <source>
        <dbReference type="Pfam" id="PF01191"/>
    </source>
</evidence>
<gene>
    <name evidence="4" type="ORF">MarFTMF_178</name>
</gene>
<feature type="compositionally biased region" description="Basic and acidic residues" evidence="2">
    <location>
        <begin position="11"/>
        <end position="20"/>
    </location>
</feature>
<reference evidence="4" key="1">
    <citation type="submission" date="2023-07" db="EMBL/GenBank/DDBJ databases">
        <authorList>
            <person name="Xia Y."/>
        </authorList>
    </citation>
    <scope>NUCLEOTIDE SEQUENCE</scope>
    <source>
        <strain evidence="4">F</strain>
    </source>
</reference>
<evidence type="ECO:0000256" key="1">
    <source>
        <dbReference type="ARBA" id="ARBA00023163"/>
    </source>
</evidence>
<dbReference type="GO" id="GO:0003899">
    <property type="term" value="F:DNA-directed RNA polymerase activity"/>
    <property type="evidence" value="ECO:0007669"/>
    <property type="project" value="InterPro"/>
</dbReference>
<dbReference type="InterPro" id="IPR035913">
    <property type="entry name" value="RPB5-like_sf"/>
</dbReference>
<dbReference type="Gene3D" id="3.90.940.20">
    <property type="entry name" value="RPB5-like RNA polymerase subunit"/>
    <property type="match status" value="1"/>
</dbReference>
<evidence type="ECO:0000313" key="4">
    <source>
        <dbReference type="EMBL" id="WNL49694.1"/>
    </source>
</evidence>
<dbReference type="SUPFAM" id="SSF55287">
    <property type="entry name" value="RPB5-like RNA polymerase subunit"/>
    <property type="match status" value="1"/>
</dbReference>
<dbReference type="GO" id="GO:0003677">
    <property type="term" value="F:DNA binding"/>
    <property type="evidence" value="ECO:0007669"/>
    <property type="project" value="InterPro"/>
</dbReference>
<proteinExistence type="predicted"/>